<dbReference type="GO" id="GO:0016226">
    <property type="term" value="P:iron-sulfur cluster assembly"/>
    <property type="evidence" value="ECO:0007669"/>
    <property type="project" value="InterPro"/>
</dbReference>
<proteinExistence type="predicted"/>
<dbReference type="GO" id="GO:0005506">
    <property type="term" value="F:iron ion binding"/>
    <property type="evidence" value="ECO:0007669"/>
    <property type="project" value="TreeGrafter"/>
</dbReference>
<dbReference type="PROSITE" id="PS01152">
    <property type="entry name" value="HESB"/>
    <property type="match status" value="1"/>
</dbReference>
<dbReference type="PANTHER" id="PTHR43011">
    <property type="entry name" value="IRON-SULFUR CLUSTER ASSEMBLY 2 HOMOLOG, MITOCHONDRIAL"/>
    <property type="match status" value="1"/>
</dbReference>
<dbReference type="InterPro" id="IPR000361">
    <property type="entry name" value="ATAP_core_dom"/>
</dbReference>
<sequence>MINLTPAAVKAVQRFIRGSETPVAGLRLVISGGGCSGLQYGMKLEAEKADDDWELEVEGVKLLVDPMTFPMIDNVNIDFVDTLTHTGFKFDNPNASSQCSCGSSFSV</sequence>
<dbReference type="PANTHER" id="PTHR43011:SF1">
    <property type="entry name" value="IRON-SULFUR CLUSTER ASSEMBLY 2 HOMOLOG, MITOCHONDRIAL"/>
    <property type="match status" value="1"/>
</dbReference>
<dbReference type="InterPro" id="IPR016092">
    <property type="entry name" value="ATAP"/>
</dbReference>
<keyword evidence="3" id="KW-1185">Reference proteome</keyword>
<dbReference type="SUPFAM" id="SSF89360">
    <property type="entry name" value="HesB-like domain"/>
    <property type="match status" value="1"/>
</dbReference>
<dbReference type="Pfam" id="PF01521">
    <property type="entry name" value="Fe-S_biosyn"/>
    <property type="match status" value="1"/>
</dbReference>
<evidence type="ECO:0000313" key="3">
    <source>
        <dbReference type="Proteomes" id="UP000070186"/>
    </source>
</evidence>
<dbReference type="STRING" id="281362.AT959_06735"/>
<name>A0A133XK91_9RHOO</name>
<dbReference type="Proteomes" id="UP000070186">
    <property type="component" value="Unassembled WGS sequence"/>
</dbReference>
<evidence type="ECO:0000313" key="2">
    <source>
        <dbReference type="EMBL" id="KXB31364.1"/>
    </source>
</evidence>
<protein>
    <recommendedName>
        <fullName evidence="1">Core domain-containing protein</fullName>
    </recommendedName>
</protein>
<dbReference type="RefSeq" id="WP_066881943.1">
    <property type="nucleotide sequence ID" value="NZ_LODL01000013.1"/>
</dbReference>
<dbReference type="EMBL" id="LODL01000013">
    <property type="protein sequence ID" value="KXB31364.1"/>
    <property type="molecule type" value="Genomic_DNA"/>
</dbReference>
<gene>
    <name evidence="2" type="ORF">AT959_06735</name>
</gene>
<feature type="domain" description="Core" evidence="1">
    <location>
        <begin position="2"/>
        <end position="102"/>
    </location>
</feature>
<reference evidence="2 3" key="1">
    <citation type="submission" date="2015-12" db="EMBL/GenBank/DDBJ databases">
        <title>Nitrous oxide reduction kinetics distinguish bacteria harboring typical versus atypical NosZ.</title>
        <authorList>
            <person name="Yoon S."/>
            <person name="Nissen S."/>
            <person name="Park D."/>
            <person name="Sanford R.A."/>
            <person name="Loeffler F.E."/>
        </authorList>
    </citation>
    <scope>NUCLEOTIDE SEQUENCE [LARGE SCALE GENOMIC DNA]</scope>
    <source>
        <strain evidence="2 3">ATCC BAA-841</strain>
    </source>
</reference>
<accession>A0A133XK91</accession>
<dbReference type="InterPro" id="IPR035903">
    <property type="entry name" value="HesB-like_dom_sf"/>
</dbReference>
<comment type="caution">
    <text evidence="2">The sequence shown here is derived from an EMBL/GenBank/DDBJ whole genome shotgun (WGS) entry which is preliminary data.</text>
</comment>
<dbReference type="GO" id="GO:0051539">
    <property type="term" value="F:4 iron, 4 sulfur cluster binding"/>
    <property type="evidence" value="ECO:0007669"/>
    <property type="project" value="TreeGrafter"/>
</dbReference>
<evidence type="ECO:0000259" key="1">
    <source>
        <dbReference type="Pfam" id="PF01521"/>
    </source>
</evidence>
<dbReference type="InterPro" id="IPR017870">
    <property type="entry name" value="FeS_cluster_insertion_CS"/>
</dbReference>
<dbReference type="NCBIfam" id="TIGR00049">
    <property type="entry name" value="iron-sulfur cluster assembly accessory protein"/>
    <property type="match status" value="1"/>
</dbReference>
<organism evidence="2 3">
    <name type="scientific">Dechloromonas denitrificans</name>
    <dbReference type="NCBI Taxonomy" id="281362"/>
    <lineage>
        <taxon>Bacteria</taxon>
        <taxon>Pseudomonadati</taxon>
        <taxon>Pseudomonadota</taxon>
        <taxon>Betaproteobacteria</taxon>
        <taxon>Rhodocyclales</taxon>
        <taxon>Azonexaceae</taxon>
        <taxon>Dechloromonas</taxon>
    </lineage>
</organism>
<dbReference type="GO" id="GO:0051537">
    <property type="term" value="F:2 iron, 2 sulfur cluster binding"/>
    <property type="evidence" value="ECO:0007669"/>
    <property type="project" value="TreeGrafter"/>
</dbReference>
<dbReference type="AlphaFoldDB" id="A0A133XK91"/>
<dbReference type="Gene3D" id="2.60.300.12">
    <property type="entry name" value="HesB-like domain"/>
    <property type="match status" value="1"/>
</dbReference>